<sequence>MTERKNASKESRNRIIMIGILVVALLICLFVPAVNSGIKEAFRVLRKADMAQIAEYIRGYGAWAVAVSFLLMILQSIVAPIPAFFITLANSMIWGWWKGAILSWSSAMAGAALCFYIARVLGRDVVRKFATEGALQSVEKFFARFGKQSIMICRLLPFVPFDPVSYAAGLTPMSFWSFFIATGLGQLPATILYSYFGGQLTGGAQALMYGLIGLFSLSLIAYIGKKIYDDRQQKREPRK</sequence>
<evidence type="ECO:0000256" key="5">
    <source>
        <dbReference type="ARBA" id="ARBA00023136"/>
    </source>
</evidence>
<keyword evidence="3 6" id="KW-0812">Transmembrane</keyword>
<dbReference type="InterPro" id="IPR015414">
    <property type="entry name" value="TMEM64"/>
</dbReference>
<dbReference type="PANTHER" id="PTHR12677:SF59">
    <property type="entry name" value="GOLGI APPARATUS MEMBRANE PROTEIN TVP38-RELATED"/>
    <property type="match status" value="1"/>
</dbReference>
<proteinExistence type="inferred from homology"/>
<dbReference type="PANTHER" id="PTHR12677">
    <property type="entry name" value="GOLGI APPARATUS MEMBRANE PROTEIN TVP38-RELATED"/>
    <property type="match status" value="1"/>
</dbReference>
<dbReference type="EMBL" id="QEKV01000004">
    <property type="protein sequence ID" value="PVY94502.1"/>
    <property type="molecule type" value="Genomic_DNA"/>
</dbReference>
<dbReference type="RefSeq" id="WP_116479958.1">
    <property type="nucleotide sequence ID" value="NZ_QEKV01000004.1"/>
</dbReference>
<keyword evidence="2 6" id="KW-1003">Cell membrane</keyword>
<organism evidence="8 9">
    <name type="scientific">Ezakiella coagulans</name>
    <dbReference type="NCBI Taxonomy" id="46507"/>
    <lineage>
        <taxon>Bacteria</taxon>
        <taxon>Bacillati</taxon>
        <taxon>Bacillota</taxon>
        <taxon>Tissierellia</taxon>
        <taxon>Ezakiella</taxon>
    </lineage>
</organism>
<evidence type="ECO:0000256" key="6">
    <source>
        <dbReference type="RuleBase" id="RU366058"/>
    </source>
</evidence>
<evidence type="ECO:0000256" key="1">
    <source>
        <dbReference type="ARBA" id="ARBA00004651"/>
    </source>
</evidence>
<evidence type="ECO:0000256" key="4">
    <source>
        <dbReference type="ARBA" id="ARBA00022989"/>
    </source>
</evidence>
<feature type="transmembrane region" description="Helical" evidence="6">
    <location>
        <begin position="202"/>
        <end position="224"/>
    </location>
</feature>
<dbReference type="AlphaFoldDB" id="A0A2U1E3S7"/>
<feature type="transmembrane region" description="Helical" evidence="6">
    <location>
        <begin position="59"/>
        <end position="81"/>
    </location>
</feature>
<dbReference type="GO" id="GO:0005886">
    <property type="term" value="C:plasma membrane"/>
    <property type="evidence" value="ECO:0007669"/>
    <property type="project" value="UniProtKB-SubCell"/>
</dbReference>
<comment type="subcellular location">
    <subcellularLocation>
        <location evidence="1 6">Cell membrane</location>
        <topology evidence="1 6">Multi-pass membrane protein</topology>
    </subcellularLocation>
</comment>
<dbReference type="Pfam" id="PF09335">
    <property type="entry name" value="VTT_dom"/>
    <property type="match status" value="1"/>
</dbReference>
<gene>
    <name evidence="8" type="ORF">C7381_1043</name>
</gene>
<name>A0A2U1E3S7_9FIRM</name>
<feature type="transmembrane region" description="Helical" evidence="6">
    <location>
        <begin position="175"/>
        <end position="196"/>
    </location>
</feature>
<feature type="transmembrane region" description="Helical" evidence="6">
    <location>
        <begin position="15"/>
        <end position="38"/>
    </location>
</feature>
<evidence type="ECO:0000259" key="7">
    <source>
        <dbReference type="Pfam" id="PF09335"/>
    </source>
</evidence>
<comment type="similarity">
    <text evidence="6">Belongs to the TVP38/TMEM64 family.</text>
</comment>
<evidence type="ECO:0000256" key="2">
    <source>
        <dbReference type="ARBA" id="ARBA00022475"/>
    </source>
</evidence>
<feature type="transmembrane region" description="Helical" evidence="6">
    <location>
        <begin position="101"/>
        <end position="118"/>
    </location>
</feature>
<comment type="caution">
    <text evidence="8">The sequence shown here is derived from an EMBL/GenBank/DDBJ whole genome shotgun (WGS) entry which is preliminary data.</text>
</comment>
<evidence type="ECO:0000256" key="3">
    <source>
        <dbReference type="ARBA" id="ARBA00022692"/>
    </source>
</evidence>
<dbReference type="Proteomes" id="UP000245793">
    <property type="component" value="Unassembled WGS sequence"/>
</dbReference>
<keyword evidence="9" id="KW-1185">Reference proteome</keyword>
<keyword evidence="4 6" id="KW-1133">Transmembrane helix</keyword>
<feature type="domain" description="VTT" evidence="7">
    <location>
        <begin position="81"/>
        <end position="197"/>
    </location>
</feature>
<dbReference type="InterPro" id="IPR032816">
    <property type="entry name" value="VTT_dom"/>
</dbReference>
<reference evidence="8 9" key="1">
    <citation type="submission" date="2018-04" db="EMBL/GenBank/DDBJ databases">
        <title>Genomic Encyclopedia of Type Strains, Phase IV (KMG-IV): sequencing the most valuable type-strain genomes for metagenomic binning, comparative biology and taxonomic classification.</title>
        <authorList>
            <person name="Goeker M."/>
        </authorList>
    </citation>
    <scope>NUCLEOTIDE SEQUENCE [LARGE SCALE GENOMIC DNA]</scope>
    <source>
        <strain evidence="8 9">DSM 20705</strain>
    </source>
</reference>
<protein>
    <recommendedName>
        <fullName evidence="6">TVP38/TMEM64 family membrane protein</fullName>
    </recommendedName>
</protein>
<evidence type="ECO:0000313" key="9">
    <source>
        <dbReference type="Proteomes" id="UP000245793"/>
    </source>
</evidence>
<accession>A0A2U1E3S7</accession>
<keyword evidence="5 6" id="KW-0472">Membrane</keyword>
<evidence type="ECO:0000313" key="8">
    <source>
        <dbReference type="EMBL" id="PVY94502.1"/>
    </source>
</evidence>